<dbReference type="AlphaFoldDB" id="A0A8J3VZH5"/>
<proteinExistence type="predicted"/>
<dbReference type="RefSeq" id="WP_204015684.1">
    <property type="nucleotide sequence ID" value="NZ_BOOG01000019.1"/>
</dbReference>
<dbReference type="EMBL" id="BOOG01000019">
    <property type="protein sequence ID" value="GIH70068.1"/>
    <property type="molecule type" value="Genomic_DNA"/>
</dbReference>
<reference evidence="1" key="1">
    <citation type="submission" date="2021-01" db="EMBL/GenBank/DDBJ databases">
        <title>Whole genome shotgun sequence of Sphaerimonospora thailandensis NBRC 107569.</title>
        <authorList>
            <person name="Komaki H."/>
            <person name="Tamura T."/>
        </authorList>
    </citation>
    <scope>NUCLEOTIDE SEQUENCE</scope>
    <source>
        <strain evidence="1">NBRC 107569</strain>
    </source>
</reference>
<comment type="caution">
    <text evidence="1">The sequence shown here is derived from an EMBL/GenBank/DDBJ whole genome shotgun (WGS) entry which is preliminary data.</text>
</comment>
<keyword evidence="2" id="KW-1185">Reference proteome</keyword>
<evidence type="ECO:0000313" key="1">
    <source>
        <dbReference type="EMBL" id="GIH70068.1"/>
    </source>
</evidence>
<sequence length="168" mass="19326">MKSLAEGIRALADLVGKEIVDYRDEHERWPIYLDALNGDDPRAKRALFEIMPWETDEHIHLSVVLHMLEQVSRNERPTWVERLSDECSIQYARARADDIVAMETILTEGLADGVEQALETGSNWLQLHLAKRSECLRALEELSTSGRTKRIRRTAKEQIAKLRDSMSE</sequence>
<accession>A0A8J3VZH5</accession>
<organism evidence="1 2">
    <name type="scientific">Sphaerimonospora thailandensis</name>
    <dbReference type="NCBI Taxonomy" id="795644"/>
    <lineage>
        <taxon>Bacteria</taxon>
        <taxon>Bacillati</taxon>
        <taxon>Actinomycetota</taxon>
        <taxon>Actinomycetes</taxon>
        <taxon>Streptosporangiales</taxon>
        <taxon>Streptosporangiaceae</taxon>
        <taxon>Sphaerimonospora</taxon>
    </lineage>
</organism>
<name>A0A8J3VZH5_9ACTN</name>
<evidence type="ECO:0000313" key="2">
    <source>
        <dbReference type="Proteomes" id="UP000610966"/>
    </source>
</evidence>
<dbReference type="Proteomes" id="UP000610966">
    <property type="component" value="Unassembled WGS sequence"/>
</dbReference>
<gene>
    <name evidence="1" type="ORF">Mth01_23210</name>
</gene>
<protein>
    <submittedName>
        <fullName evidence="1">Uncharacterized protein</fullName>
    </submittedName>
</protein>